<evidence type="ECO:0000256" key="1">
    <source>
        <dbReference type="ARBA" id="ARBA00022649"/>
    </source>
</evidence>
<evidence type="ECO:0000313" key="4">
    <source>
        <dbReference type="EMBL" id="STZ02951.1"/>
    </source>
</evidence>
<dbReference type="Proteomes" id="UP000254618">
    <property type="component" value="Unassembled WGS sequence"/>
</dbReference>
<evidence type="ECO:0000313" key="5">
    <source>
        <dbReference type="Proteomes" id="UP000190777"/>
    </source>
</evidence>
<dbReference type="InterPro" id="IPR010985">
    <property type="entry name" value="Ribbon_hlx_hlx"/>
</dbReference>
<name>A0A378QQK2_9GAMM</name>
<evidence type="ECO:0000256" key="2">
    <source>
        <dbReference type="ARBA" id="ARBA00049988"/>
    </source>
</evidence>
<reference evidence="3 5" key="1">
    <citation type="submission" date="2017-03" db="EMBL/GenBank/DDBJ databases">
        <title>Draft genome sequence of Moraxella equi CCUG 4950T type strain.</title>
        <authorList>
            <person name="Salva-Serra F."/>
            <person name="Engstrom-Jakobsson H."/>
            <person name="Thorell K."/>
            <person name="Jaen-Luchoro D."/>
            <person name="Gonzales-Siles L."/>
            <person name="Karlsson R."/>
            <person name="Yazdan S."/>
            <person name="Boulund F."/>
            <person name="Johnning A."/>
            <person name="Engstrand L."/>
            <person name="Kristiansson E."/>
            <person name="Moore E."/>
        </authorList>
    </citation>
    <scope>NUCLEOTIDE SEQUENCE [LARGE SCALE GENOMIC DNA]</scope>
    <source>
        <strain evidence="3 5">CCUG 4950</strain>
    </source>
</reference>
<reference evidence="4 6" key="2">
    <citation type="submission" date="2018-06" db="EMBL/GenBank/DDBJ databases">
        <authorList>
            <consortium name="Pathogen Informatics"/>
            <person name="Doyle S."/>
        </authorList>
    </citation>
    <scope>NUCLEOTIDE SEQUENCE [LARGE SCALE GENOMIC DNA]</scope>
    <source>
        <strain evidence="4 6">NCTC11012</strain>
    </source>
</reference>
<accession>A0A378QQK2</accession>
<dbReference type="Proteomes" id="UP000190777">
    <property type="component" value="Unassembled WGS sequence"/>
</dbReference>
<keyword evidence="5" id="KW-1185">Reference proteome</keyword>
<dbReference type="GO" id="GO:0006355">
    <property type="term" value="P:regulation of DNA-templated transcription"/>
    <property type="evidence" value="ECO:0007669"/>
    <property type="project" value="InterPro"/>
</dbReference>
<dbReference type="RefSeq" id="WP_079326105.1">
    <property type="nucleotide sequence ID" value="NZ_MXAP01000094.1"/>
</dbReference>
<dbReference type="Pfam" id="PF08681">
    <property type="entry name" value="TacA1"/>
    <property type="match status" value="1"/>
</dbReference>
<gene>
    <name evidence="3" type="ORF">B5J93_09140</name>
    <name evidence="4" type="ORF">NCTC11012_01180</name>
</gene>
<evidence type="ECO:0000313" key="3">
    <source>
        <dbReference type="EMBL" id="OPH36527.1"/>
    </source>
</evidence>
<sequence length="94" mass="10628">MQATERISLRATPHAKAMIEQASQLMGVSVSHFILSTMYEKSLNLVNTAQKHTWQPDETDSKKLMMLLENDRKPNDELISLLSLSNNIKDNTNA</sequence>
<dbReference type="InterPro" id="IPR014795">
    <property type="entry name" value="TacA_1-like"/>
</dbReference>
<comment type="similarity">
    <text evidence="2">Belongs to the TacA antitoxin family.</text>
</comment>
<dbReference type="EMBL" id="MXAP01000094">
    <property type="protein sequence ID" value="OPH36527.1"/>
    <property type="molecule type" value="Genomic_DNA"/>
</dbReference>
<dbReference type="Gene3D" id="1.20.5.780">
    <property type="entry name" value="Single helix bin"/>
    <property type="match status" value="1"/>
</dbReference>
<dbReference type="SUPFAM" id="SSF47598">
    <property type="entry name" value="Ribbon-helix-helix"/>
    <property type="match status" value="1"/>
</dbReference>
<organism evidence="4 6">
    <name type="scientific">Moraxella equi</name>
    <dbReference type="NCBI Taxonomy" id="60442"/>
    <lineage>
        <taxon>Bacteria</taxon>
        <taxon>Pseudomonadati</taxon>
        <taxon>Pseudomonadota</taxon>
        <taxon>Gammaproteobacteria</taxon>
        <taxon>Moraxellales</taxon>
        <taxon>Moraxellaceae</taxon>
        <taxon>Moraxella</taxon>
    </lineage>
</organism>
<evidence type="ECO:0000313" key="6">
    <source>
        <dbReference type="Proteomes" id="UP000254618"/>
    </source>
</evidence>
<dbReference type="AlphaFoldDB" id="A0A378QQK2"/>
<proteinExistence type="inferred from homology"/>
<protein>
    <submittedName>
        <fullName evidence="4">Uncharacterized protein conserved in bacteria</fullName>
    </submittedName>
</protein>
<keyword evidence="1" id="KW-1277">Toxin-antitoxin system</keyword>
<dbReference type="EMBL" id="UGQF01000001">
    <property type="protein sequence ID" value="STZ02951.1"/>
    <property type="molecule type" value="Genomic_DNA"/>
</dbReference>